<evidence type="ECO:0000256" key="1">
    <source>
        <dbReference type="ARBA" id="ARBA00004429"/>
    </source>
</evidence>
<keyword evidence="4" id="KW-0997">Cell inner membrane</keyword>
<keyword evidence="2 8" id="KW-0813">Transport</keyword>
<dbReference type="Gene3D" id="1.10.3720.10">
    <property type="entry name" value="MetI-like"/>
    <property type="match status" value="1"/>
</dbReference>
<evidence type="ECO:0000256" key="4">
    <source>
        <dbReference type="ARBA" id="ARBA00022519"/>
    </source>
</evidence>
<sequence>MARLAEETRESWALGLVTLLFFVFLIFPIVVVVAVSFTSANYVSFPIEGFSLRWFHRIVEYEPFIDSLWVTIKVAFASTAIAVLAGVPAALYLVRWKSAVSEYLMALLLSPLSMPMIVLGLALLFYLSAIGLGISLTSLIIAHTVVGLPYIVRTVAGVYRGAPPDQEESAVILGASRWQIIRYVVLPQIKPGIFAGATFSILVSIDNLPVSFFFGSPSTSTLPVVMLSYLEHQFDPSIAAISTVQMLIALIGLIIIERFYGLRHLGTPE</sequence>
<dbReference type="STRING" id="1287727.SAMN05443999_12220"/>
<dbReference type="PANTHER" id="PTHR43357">
    <property type="entry name" value="INNER MEMBRANE ABC TRANSPORTER PERMEASE PROTEIN YDCV"/>
    <property type="match status" value="1"/>
</dbReference>
<dbReference type="PANTHER" id="PTHR43357:SF4">
    <property type="entry name" value="INNER MEMBRANE ABC TRANSPORTER PERMEASE PROTEIN YDCV"/>
    <property type="match status" value="1"/>
</dbReference>
<feature type="transmembrane region" description="Helical" evidence="8">
    <location>
        <begin position="234"/>
        <end position="256"/>
    </location>
</feature>
<dbReference type="AlphaFoldDB" id="A0A1H7XRC2"/>
<feature type="transmembrane region" description="Helical" evidence="8">
    <location>
        <begin position="74"/>
        <end position="94"/>
    </location>
</feature>
<dbReference type="SUPFAM" id="SSF161098">
    <property type="entry name" value="MetI-like"/>
    <property type="match status" value="1"/>
</dbReference>
<protein>
    <submittedName>
        <fullName evidence="10">Putative spermidine/putrescine transport system permease protein</fullName>
    </submittedName>
</protein>
<evidence type="ECO:0000313" key="11">
    <source>
        <dbReference type="Proteomes" id="UP000199582"/>
    </source>
</evidence>
<organism evidence="10 11">
    <name type="scientific">Roseovarius azorensis</name>
    <dbReference type="NCBI Taxonomy" id="1287727"/>
    <lineage>
        <taxon>Bacteria</taxon>
        <taxon>Pseudomonadati</taxon>
        <taxon>Pseudomonadota</taxon>
        <taxon>Alphaproteobacteria</taxon>
        <taxon>Rhodobacterales</taxon>
        <taxon>Roseobacteraceae</taxon>
        <taxon>Roseovarius</taxon>
    </lineage>
</organism>
<dbReference type="OrthoDB" id="9782004at2"/>
<keyword evidence="7 8" id="KW-0472">Membrane</keyword>
<dbReference type="EMBL" id="FOAG01000022">
    <property type="protein sequence ID" value="SEM35539.1"/>
    <property type="molecule type" value="Genomic_DNA"/>
</dbReference>
<evidence type="ECO:0000256" key="6">
    <source>
        <dbReference type="ARBA" id="ARBA00022989"/>
    </source>
</evidence>
<dbReference type="InterPro" id="IPR035906">
    <property type="entry name" value="MetI-like_sf"/>
</dbReference>
<evidence type="ECO:0000256" key="2">
    <source>
        <dbReference type="ARBA" id="ARBA00022448"/>
    </source>
</evidence>
<evidence type="ECO:0000259" key="9">
    <source>
        <dbReference type="PROSITE" id="PS50928"/>
    </source>
</evidence>
<feature type="transmembrane region" description="Helical" evidence="8">
    <location>
        <begin position="132"/>
        <end position="152"/>
    </location>
</feature>
<reference evidence="10 11" key="1">
    <citation type="submission" date="2016-10" db="EMBL/GenBank/DDBJ databases">
        <authorList>
            <person name="de Groot N.N."/>
        </authorList>
    </citation>
    <scope>NUCLEOTIDE SEQUENCE [LARGE SCALE GENOMIC DNA]</scope>
    <source>
        <strain evidence="10 11">DSM 100674</strain>
    </source>
</reference>
<feature type="transmembrane region" description="Helical" evidence="8">
    <location>
        <begin position="192"/>
        <end position="214"/>
    </location>
</feature>
<dbReference type="Pfam" id="PF00528">
    <property type="entry name" value="BPD_transp_1"/>
    <property type="match status" value="1"/>
</dbReference>
<accession>A0A1H7XRC2</accession>
<evidence type="ECO:0000256" key="3">
    <source>
        <dbReference type="ARBA" id="ARBA00022475"/>
    </source>
</evidence>
<proteinExistence type="inferred from homology"/>
<dbReference type="Proteomes" id="UP000199582">
    <property type="component" value="Unassembled WGS sequence"/>
</dbReference>
<dbReference type="GO" id="GO:0005886">
    <property type="term" value="C:plasma membrane"/>
    <property type="evidence" value="ECO:0007669"/>
    <property type="project" value="UniProtKB-SubCell"/>
</dbReference>
<dbReference type="PROSITE" id="PS50928">
    <property type="entry name" value="ABC_TM1"/>
    <property type="match status" value="1"/>
</dbReference>
<evidence type="ECO:0000256" key="5">
    <source>
        <dbReference type="ARBA" id="ARBA00022692"/>
    </source>
</evidence>
<evidence type="ECO:0000313" key="10">
    <source>
        <dbReference type="EMBL" id="SEM35539.1"/>
    </source>
</evidence>
<feature type="transmembrane region" description="Helical" evidence="8">
    <location>
        <begin position="12"/>
        <end position="37"/>
    </location>
</feature>
<dbReference type="RefSeq" id="WP_093039320.1">
    <property type="nucleotide sequence ID" value="NZ_FOAG01000022.1"/>
</dbReference>
<dbReference type="InterPro" id="IPR000515">
    <property type="entry name" value="MetI-like"/>
</dbReference>
<evidence type="ECO:0000256" key="8">
    <source>
        <dbReference type="RuleBase" id="RU363032"/>
    </source>
</evidence>
<comment type="subcellular location">
    <subcellularLocation>
        <location evidence="1">Cell inner membrane</location>
        <topology evidence="1">Multi-pass membrane protein</topology>
    </subcellularLocation>
    <subcellularLocation>
        <location evidence="8">Cell membrane</location>
        <topology evidence="8">Multi-pass membrane protein</topology>
    </subcellularLocation>
</comment>
<keyword evidence="6 8" id="KW-1133">Transmembrane helix</keyword>
<comment type="similarity">
    <text evidence="8">Belongs to the binding-protein-dependent transport system permease family.</text>
</comment>
<gene>
    <name evidence="10" type="ORF">SAMN05443999_12220</name>
</gene>
<feature type="transmembrane region" description="Helical" evidence="8">
    <location>
        <begin position="106"/>
        <end position="126"/>
    </location>
</feature>
<dbReference type="GO" id="GO:0055085">
    <property type="term" value="P:transmembrane transport"/>
    <property type="evidence" value="ECO:0007669"/>
    <property type="project" value="InterPro"/>
</dbReference>
<evidence type="ECO:0000256" key="7">
    <source>
        <dbReference type="ARBA" id="ARBA00023136"/>
    </source>
</evidence>
<feature type="domain" description="ABC transmembrane type-1" evidence="9">
    <location>
        <begin position="68"/>
        <end position="256"/>
    </location>
</feature>
<name>A0A1H7XRC2_9RHOB</name>
<keyword evidence="11" id="KW-1185">Reference proteome</keyword>
<dbReference type="CDD" id="cd06261">
    <property type="entry name" value="TM_PBP2"/>
    <property type="match status" value="1"/>
</dbReference>
<keyword evidence="5 8" id="KW-0812">Transmembrane</keyword>
<keyword evidence="3" id="KW-1003">Cell membrane</keyword>